<reference evidence="3" key="1">
    <citation type="journal article" date="2019" name="Int. J. Syst. Evol. Microbiol.">
        <title>The Global Catalogue of Microorganisms (GCM) 10K type strain sequencing project: providing services to taxonomists for standard genome sequencing and annotation.</title>
        <authorList>
            <consortium name="The Broad Institute Genomics Platform"/>
            <consortium name="The Broad Institute Genome Sequencing Center for Infectious Disease"/>
            <person name="Wu L."/>
            <person name="Ma J."/>
        </authorList>
    </citation>
    <scope>NUCLEOTIDE SEQUENCE [LARGE SCALE GENOMIC DNA]</scope>
    <source>
        <strain evidence="3">CGMCC 1.19062</strain>
    </source>
</reference>
<dbReference type="EMBL" id="JBHUIP010000016">
    <property type="protein sequence ID" value="MFD2265566.1"/>
    <property type="molecule type" value="Genomic_DNA"/>
</dbReference>
<dbReference type="InterPro" id="IPR000086">
    <property type="entry name" value="NUDIX_hydrolase_dom"/>
</dbReference>
<evidence type="ECO:0000259" key="1">
    <source>
        <dbReference type="PROSITE" id="PS51462"/>
    </source>
</evidence>
<dbReference type="Gene3D" id="3.90.79.10">
    <property type="entry name" value="Nucleoside Triphosphate Pyrophosphohydrolase"/>
    <property type="match status" value="1"/>
</dbReference>
<dbReference type="Pfam" id="PF15916">
    <property type="entry name" value="DUF4743"/>
    <property type="match status" value="1"/>
</dbReference>
<evidence type="ECO:0000313" key="3">
    <source>
        <dbReference type="Proteomes" id="UP001597295"/>
    </source>
</evidence>
<dbReference type="InterPro" id="IPR031804">
    <property type="entry name" value="DUF4743"/>
</dbReference>
<protein>
    <submittedName>
        <fullName evidence="2">DUF4743 domain-containing protein</fullName>
    </submittedName>
</protein>
<dbReference type="SUPFAM" id="SSF55811">
    <property type="entry name" value="Nudix"/>
    <property type="match status" value="1"/>
</dbReference>
<dbReference type="Proteomes" id="UP001597295">
    <property type="component" value="Unassembled WGS sequence"/>
</dbReference>
<keyword evidence="3" id="KW-1185">Reference proteome</keyword>
<feature type="domain" description="Nudix hydrolase" evidence="1">
    <location>
        <begin position="117"/>
        <end position="258"/>
    </location>
</feature>
<dbReference type="PROSITE" id="PS51462">
    <property type="entry name" value="NUDIX"/>
    <property type="match status" value="1"/>
</dbReference>
<gene>
    <name evidence="2" type="ORF">ACFSM5_21870</name>
</gene>
<comment type="caution">
    <text evidence="2">The sequence shown here is derived from an EMBL/GenBank/DDBJ whole genome shotgun (WGS) entry which is preliminary data.</text>
</comment>
<organism evidence="2 3">
    <name type="scientific">Lacibacterium aquatile</name>
    <dbReference type="NCBI Taxonomy" id="1168082"/>
    <lineage>
        <taxon>Bacteria</taxon>
        <taxon>Pseudomonadati</taxon>
        <taxon>Pseudomonadota</taxon>
        <taxon>Alphaproteobacteria</taxon>
        <taxon>Rhodospirillales</taxon>
        <taxon>Rhodospirillaceae</taxon>
    </lineage>
</organism>
<name>A0ABW5E1Q9_9PROT</name>
<dbReference type="CDD" id="cd03676">
    <property type="entry name" value="NUDIX_Tnr3_like"/>
    <property type="match status" value="1"/>
</dbReference>
<proteinExistence type="predicted"/>
<dbReference type="InterPro" id="IPR015797">
    <property type="entry name" value="NUDIX_hydrolase-like_dom_sf"/>
</dbReference>
<dbReference type="RefSeq" id="WP_379879037.1">
    <property type="nucleotide sequence ID" value="NZ_JBHUIP010000016.1"/>
</dbReference>
<evidence type="ECO:0000313" key="2">
    <source>
        <dbReference type="EMBL" id="MFD2265566.1"/>
    </source>
</evidence>
<sequence length="282" mass="31039">MSLDTYFRYIEACNHFDPADFLPFYIAGRLVGRVPAAHASALDGRPQLERHADGFALVAGDSFAARSEVIDSLVGDLIAAGLPLRRRKEKFAVVNSWGDEPLAALDRGAVPFFGIKAFGVHLNVFVRTPEGLDMWLGRRSRTKPVAPGQLDNLVAGGQPIGLTLWENLAKEADEEAGIPADLISYAKPVSAVSYRMNADGGSRDDVLFAYDLEVDEAFKPVSHDDEHEAFLRLPLARVIELLQDPHEFKFNVTLVLVDFLVRHGYIAADSPGFLDLVKALRR</sequence>
<accession>A0ABW5E1Q9</accession>
<dbReference type="Pfam" id="PF00293">
    <property type="entry name" value="NUDIX"/>
    <property type="match status" value="1"/>
</dbReference>